<evidence type="ECO:0008006" key="3">
    <source>
        <dbReference type="Google" id="ProtNLM"/>
    </source>
</evidence>
<organism evidence="1 2">
    <name type="scientific">Spirosoma utsteinense</name>
    <dbReference type="NCBI Taxonomy" id="2585773"/>
    <lineage>
        <taxon>Bacteria</taxon>
        <taxon>Pseudomonadati</taxon>
        <taxon>Bacteroidota</taxon>
        <taxon>Cytophagia</taxon>
        <taxon>Cytophagales</taxon>
        <taxon>Cytophagaceae</taxon>
        <taxon>Spirosoma</taxon>
    </lineage>
</organism>
<evidence type="ECO:0000313" key="2">
    <source>
        <dbReference type="Proteomes" id="UP000700732"/>
    </source>
</evidence>
<dbReference type="Proteomes" id="UP000700732">
    <property type="component" value="Unassembled WGS sequence"/>
</dbReference>
<dbReference type="InterPro" id="IPR027056">
    <property type="entry name" value="Gluconate_2DH_su3"/>
</dbReference>
<reference evidence="1 2" key="1">
    <citation type="submission" date="2019-06" db="EMBL/GenBank/DDBJ databases">
        <title>Spirosoma utsteinense sp. nov. isolated from Antarctic ice-free soils.</title>
        <authorList>
            <person name="Tahon G."/>
        </authorList>
    </citation>
    <scope>NUCLEOTIDE SEQUENCE [LARGE SCALE GENOMIC DNA]</scope>
    <source>
        <strain evidence="1 2">LMG 31447</strain>
    </source>
</reference>
<comment type="caution">
    <text evidence="1">The sequence shown here is derived from an EMBL/GenBank/DDBJ whole genome shotgun (WGS) entry which is preliminary data.</text>
</comment>
<keyword evidence="2" id="KW-1185">Reference proteome</keyword>
<accession>A0ABR6W366</accession>
<sequence>MERRSALITLAGAVAGLVSLPGWATGWSAESIQLDRALVTTDQRDLLAEIVDTIIPKTDTPGAKELKVHQLIEKLVADCSDKAAQDTFAKGLTTVDELAQQSFNKPFAKGDATQRMALLTQMSQSTEPVQKDFYGLVKNMTIRGYMNSEYVMTNLTNFQFIPGHYYGCVPVSAKAVSQPKQGK</sequence>
<dbReference type="RefSeq" id="WP_186736806.1">
    <property type="nucleotide sequence ID" value="NZ_VFIA01000007.1"/>
</dbReference>
<dbReference type="EMBL" id="VFIA01000007">
    <property type="protein sequence ID" value="MBC3790998.1"/>
    <property type="molecule type" value="Genomic_DNA"/>
</dbReference>
<evidence type="ECO:0000313" key="1">
    <source>
        <dbReference type="EMBL" id="MBC3790998.1"/>
    </source>
</evidence>
<dbReference type="Pfam" id="PF13618">
    <property type="entry name" value="Gluconate_2-dh3"/>
    <property type="match status" value="1"/>
</dbReference>
<protein>
    <recommendedName>
        <fullName evidence="3">Gluconate 2-dehydrogenase subunit 3 family protein</fullName>
    </recommendedName>
</protein>
<name>A0ABR6W366_9BACT</name>
<gene>
    <name evidence="1" type="ORF">FH603_1496</name>
</gene>
<proteinExistence type="predicted"/>